<dbReference type="EMBL" id="FOSQ01000007">
    <property type="protein sequence ID" value="SFK78697.1"/>
    <property type="molecule type" value="Genomic_DNA"/>
</dbReference>
<keyword evidence="7" id="KW-0670">Pyruvate</keyword>
<evidence type="ECO:0000256" key="4">
    <source>
        <dbReference type="ARBA" id="ARBA00025211"/>
    </source>
</evidence>
<dbReference type="GO" id="GO:0006086">
    <property type="term" value="P:pyruvate decarboxylation to acetyl-CoA"/>
    <property type="evidence" value="ECO:0007669"/>
    <property type="project" value="TreeGrafter"/>
</dbReference>
<dbReference type="CDD" id="cd02000">
    <property type="entry name" value="TPP_E1_PDC_ADC_BCADC"/>
    <property type="match status" value="1"/>
</dbReference>
<dbReference type="AlphaFoldDB" id="A0A1I4CEF2"/>
<dbReference type="InterPro" id="IPR050642">
    <property type="entry name" value="PDH_E1_Alpha_Subunit"/>
</dbReference>
<evidence type="ECO:0000259" key="6">
    <source>
        <dbReference type="Pfam" id="PF00676"/>
    </source>
</evidence>
<comment type="cofactor">
    <cofactor evidence="1">
        <name>thiamine diphosphate</name>
        <dbReference type="ChEBI" id="CHEBI:58937"/>
    </cofactor>
</comment>
<dbReference type="Pfam" id="PF00676">
    <property type="entry name" value="E1_dh"/>
    <property type="match status" value="1"/>
</dbReference>
<dbReference type="OrthoDB" id="9766715at2"/>
<keyword evidence="2" id="KW-0560">Oxidoreductase</keyword>
<dbReference type="PANTHER" id="PTHR11516:SF60">
    <property type="entry name" value="PYRUVATE DEHYDROGENASE E1 COMPONENT SUBUNIT ALPHA"/>
    <property type="match status" value="1"/>
</dbReference>
<reference evidence="7 8" key="1">
    <citation type="submission" date="2016-10" db="EMBL/GenBank/DDBJ databases">
        <authorList>
            <person name="de Groot N.N."/>
        </authorList>
    </citation>
    <scope>NUCLEOTIDE SEQUENCE [LARGE SCALE GENOMIC DNA]</scope>
    <source>
        <strain evidence="7 8">DSM 19981</strain>
    </source>
</reference>
<dbReference type="STRING" id="1123062.SAMN02745775_107129"/>
<evidence type="ECO:0000256" key="1">
    <source>
        <dbReference type="ARBA" id="ARBA00001964"/>
    </source>
</evidence>
<organism evidence="7 8">
    <name type="scientific">Falsiroseomonas stagni DSM 19981</name>
    <dbReference type="NCBI Taxonomy" id="1123062"/>
    <lineage>
        <taxon>Bacteria</taxon>
        <taxon>Pseudomonadati</taxon>
        <taxon>Pseudomonadota</taxon>
        <taxon>Alphaproteobacteria</taxon>
        <taxon>Acetobacterales</taxon>
        <taxon>Roseomonadaceae</taxon>
        <taxon>Falsiroseomonas</taxon>
    </lineage>
</organism>
<dbReference type="SUPFAM" id="SSF52518">
    <property type="entry name" value="Thiamin diphosphate-binding fold (THDP-binding)"/>
    <property type="match status" value="1"/>
</dbReference>
<name>A0A1I4CEF2_9PROT</name>
<gene>
    <name evidence="7" type="ORF">SAMN02745775_107129</name>
</gene>
<dbReference type="Gene3D" id="3.40.50.970">
    <property type="match status" value="1"/>
</dbReference>
<dbReference type="RefSeq" id="WP_092961319.1">
    <property type="nucleotide sequence ID" value="NZ_FOSQ01000007.1"/>
</dbReference>
<feature type="domain" description="Dehydrogenase E1 component" evidence="6">
    <location>
        <begin position="19"/>
        <end position="313"/>
    </location>
</feature>
<keyword evidence="8" id="KW-1185">Reference proteome</keyword>
<comment type="catalytic activity">
    <reaction evidence="5">
        <text>N(6)-[(R)-lipoyl]-L-lysyl-[protein] + pyruvate + H(+) = N(6)-[(R)-S(8)-acetyldihydrolipoyl]-L-lysyl-[protein] + CO2</text>
        <dbReference type="Rhea" id="RHEA:19189"/>
        <dbReference type="Rhea" id="RHEA-COMP:10474"/>
        <dbReference type="Rhea" id="RHEA-COMP:10478"/>
        <dbReference type="ChEBI" id="CHEBI:15361"/>
        <dbReference type="ChEBI" id="CHEBI:15378"/>
        <dbReference type="ChEBI" id="CHEBI:16526"/>
        <dbReference type="ChEBI" id="CHEBI:83099"/>
        <dbReference type="ChEBI" id="CHEBI:83111"/>
        <dbReference type="EC" id="1.2.4.1"/>
    </reaction>
</comment>
<dbReference type="Proteomes" id="UP000199473">
    <property type="component" value="Unassembled WGS sequence"/>
</dbReference>
<evidence type="ECO:0000256" key="5">
    <source>
        <dbReference type="ARBA" id="ARBA00051231"/>
    </source>
</evidence>
<evidence type="ECO:0000256" key="3">
    <source>
        <dbReference type="ARBA" id="ARBA00023052"/>
    </source>
</evidence>
<dbReference type="InterPro" id="IPR029061">
    <property type="entry name" value="THDP-binding"/>
</dbReference>
<evidence type="ECO:0000313" key="8">
    <source>
        <dbReference type="Proteomes" id="UP000199473"/>
    </source>
</evidence>
<proteinExistence type="predicted"/>
<evidence type="ECO:0000256" key="2">
    <source>
        <dbReference type="ARBA" id="ARBA00023002"/>
    </source>
</evidence>
<protein>
    <submittedName>
        <fullName evidence="7">Pyruvate dehydrogenase E1 component alpha subunit</fullName>
    </submittedName>
</protein>
<accession>A0A1I4CEF2</accession>
<dbReference type="GO" id="GO:0004739">
    <property type="term" value="F:pyruvate dehydrogenase (acetyl-transferring) activity"/>
    <property type="evidence" value="ECO:0007669"/>
    <property type="project" value="UniProtKB-EC"/>
</dbReference>
<dbReference type="PANTHER" id="PTHR11516">
    <property type="entry name" value="PYRUVATE DEHYDROGENASE E1 COMPONENT, ALPHA SUBUNIT BACTERIAL AND ORGANELLAR"/>
    <property type="match status" value="1"/>
</dbReference>
<keyword evidence="3" id="KW-0786">Thiamine pyrophosphate</keyword>
<comment type="function">
    <text evidence="4">The pyruvate dehydrogenase complex catalyzes the overall conversion of pyruvate to acetyl-CoA and CO(2). It contains multiple copies of three enzymatic components: pyruvate dehydrogenase (E1), dihydrolipoamide acetyltransferase (E2) and lipoamide dehydrogenase (E3).</text>
</comment>
<evidence type="ECO:0000313" key="7">
    <source>
        <dbReference type="EMBL" id="SFK78697.1"/>
    </source>
</evidence>
<dbReference type="InterPro" id="IPR001017">
    <property type="entry name" value="DH_E1"/>
</dbReference>
<sequence>MTNTGGDNRARLITLYGTMCRIRAFEETALAAHKAGEIPGPLHVSIGQEAVAAGVCGNLRRDDRITSNHRGHGHALAKGAGVSGMMEELFGRAGGHCRGKGGSMHIADFSVGMLGANGVVAGGIPIAVGAAQGIKLLGADSIVACFFGDGAINRGPFLEGLNWAVLYRLPVLFVCEDNGVAAFTATASVTAGPGVAARAQSLGVPCTSVDGNDAAAVDEAAARLVAEIRGGSGPRLLHATTYRITGHTSSDPAAWRDPAAVAAAKEAEPIGRLRARLLAEGVPAAMLDGIQGEARAEMTHAREDALSAPWPDPAIAWEDVQDCGAVEAH</sequence>